<comment type="subcellular location">
    <subcellularLocation>
        <location evidence="1">Cytoplasm</location>
    </subcellularLocation>
</comment>
<evidence type="ECO:0000256" key="7">
    <source>
        <dbReference type="ARBA" id="ARBA00047207"/>
    </source>
</evidence>
<comment type="caution">
    <text evidence="9">The sequence shown here is derived from an EMBL/GenBank/DDBJ whole genome shotgun (WGS) entry which is preliminary data.</text>
</comment>
<name>A0A9D9DWE6_9FIRM</name>
<dbReference type="InterPro" id="IPR036388">
    <property type="entry name" value="WH-like_DNA-bd_sf"/>
</dbReference>
<accession>A0A9D9DWE6</accession>
<keyword evidence="4" id="KW-0804">Transcription</keyword>
<dbReference type="GO" id="GO:0005737">
    <property type="term" value="C:cytoplasm"/>
    <property type="evidence" value="ECO:0007669"/>
    <property type="project" value="UniProtKB-SubCell"/>
</dbReference>
<dbReference type="PANTHER" id="PTHR42756:SF1">
    <property type="entry name" value="TRANSCRIPTIONAL REPRESSOR OF EMRAB OPERON"/>
    <property type="match status" value="1"/>
</dbReference>
<evidence type="ECO:0000256" key="3">
    <source>
        <dbReference type="ARBA" id="ARBA00023125"/>
    </source>
</evidence>
<dbReference type="InterPro" id="IPR000835">
    <property type="entry name" value="HTH_MarR-typ"/>
</dbReference>
<organism evidence="9 10">
    <name type="scientific">Candidatus Fimicola merdigallinarum</name>
    <dbReference type="NCBI Taxonomy" id="2840819"/>
    <lineage>
        <taxon>Bacteria</taxon>
        <taxon>Bacillati</taxon>
        <taxon>Bacillota</taxon>
        <taxon>Clostridia</taxon>
        <taxon>Lachnospirales</taxon>
        <taxon>Lachnospiraceae</taxon>
        <taxon>Lachnospiraceae incertae sedis</taxon>
        <taxon>Candidatus Fimicola</taxon>
    </lineage>
</organism>
<evidence type="ECO:0000313" key="10">
    <source>
        <dbReference type="Proteomes" id="UP000823611"/>
    </source>
</evidence>
<evidence type="ECO:0000256" key="5">
    <source>
        <dbReference type="ARBA" id="ARBA00046337"/>
    </source>
</evidence>
<dbReference type="SUPFAM" id="SSF46785">
    <property type="entry name" value="Winged helix' DNA-binding domain"/>
    <property type="match status" value="1"/>
</dbReference>
<keyword evidence="3" id="KW-0238">DNA-binding</keyword>
<evidence type="ECO:0000256" key="4">
    <source>
        <dbReference type="ARBA" id="ARBA00023163"/>
    </source>
</evidence>
<dbReference type="InterPro" id="IPR055166">
    <property type="entry name" value="Transc_reg_Sar_Rot_HTH"/>
</dbReference>
<dbReference type="EMBL" id="JADIMX010000033">
    <property type="protein sequence ID" value="MBO8434008.1"/>
    <property type="molecule type" value="Genomic_DNA"/>
</dbReference>
<gene>
    <name evidence="9" type="ORF">IAC55_01630</name>
</gene>
<dbReference type="Proteomes" id="UP000823611">
    <property type="component" value="Unassembled WGS sequence"/>
</dbReference>
<dbReference type="AlphaFoldDB" id="A0A9D9DWE6"/>
<dbReference type="Pfam" id="PF22381">
    <property type="entry name" value="Staph_reg_Sar_Rot"/>
    <property type="match status" value="1"/>
</dbReference>
<proteinExistence type="inferred from homology"/>
<protein>
    <recommendedName>
        <fullName evidence="6">HTH-type transcriptional regulator SarZ</fullName>
    </recommendedName>
    <alternativeName>
        <fullName evidence="7">Staphylococcal accessory regulator Z</fullName>
    </alternativeName>
</protein>
<evidence type="ECO:0000313" key="9">
    <source>
        <dbReference type="EMBL" id="MBO8434008.1"/>
    </source>
</evidence>
<dbReference type="Gene3D" id="1.10.10.10">
    <property type="entry name" value="Winged helix-like DNA-binding domain superfamily/Winged helix DNA-binding domain"/>
    <property type="match status" value="1"/>
</dbReference>
<evidence type="ECO:0000256" key="1">
    <source>
        <dbReference type="ARBA" id="ARBA00004496"/>
    </source>
</evidence>
<feature type="domain" description="HTH marR-type" evidence="8">
    <location>
        <begin position="4"/>
        <end position="138"/>
    </location>
</feature>
<evidence type="ECO:0000256" key="6">
    <source>
        <dbReference type="ARBA" id="ARBA00047188"/>
    </source>
</evidence>
<dbReference type="GO" id="GO:0003700">
    <property type="term" value="F:DNA-binding transcription factor activity"/>
    <property type="evidence" value="ECO:0007669"/>
    <property type="project" value="InterPro"/>
</dbReference>
<dbReference type="PANTHER" id="PTHR42756">
    <property type="entry name" value="TRANSCRIPTIONAL REGULATOR, MARR"/>
    <property type="match status" value="1"/>
</dbReference>
<dbReference type="InterPro" id="IPR036390">
    <property type="entry name" value="WH_DNA-bd_sf"/>
</dbReference>
<comment type="similarity">
    <text evidence="5">Belongs to the SarZ family.</text>
</comment>
<evidence type="ECO:0000256" key="2">
    <source>
        <dbReference type="ARBA" id="ARBA00023015"/>
    </source>
</evidence>
<reference evidence="9" key="1">
    <citation type="submission" date="2020-10" db="EMBL/GenBank/DDBJ databases">
        <authorList>
            <person name="Gilroy R."/>
        </authorList>
    </citation>
    <scope>NUCLEOTIDE SEQUENCE</scope>
    <source>
        <strain evidence="9">F6-4510</strain>
    </source>
</reference>
<dbReference type="GO" id="GO:0003677">
    <property type="term" value="F:DNA binding"/>
    <property type="evidence" value="ECO:0007669"/>
    <property type="project" value="UniProtKB-KW"/>
</dbReference>
<sequence length="147" mass="17235">MCDEYNILKALKRIHIEIENVINHSISKYDLTAAQGDILGYLIRHKDEKICSTDIHIKMGISRASVSATLKKLRNNNFIVFTNVNHDERVKYIELTDKALMIEKEIRSCFEKINTIIYNDFSENEKAQLTGYMKKMTKNIKNFKQFE</sequence>
<dbReference type="SMART" id="SM00347">
    <property type="entry name" value="HTH_MARR"/>
    <property type="match status" value="1"/>
</dbReference>
<reference evidence="9" key="2">
    <citation type="journal article" date="2021" name="PeerJ">
        <title>Extensive microbial diversity within the chicken gut microbiome revealed by metagenomics and culture.</title>
        <authorList>
            <person name="Gilroy R."/>
            <person name="Ravi A."/>
            <person name="Getino M."/>
            <person name="Pursley I."/>
            <person name="Horton D.L."/>
            <person name="Alikhan N.F."/>
            <person name="Baker D."/>
            <person name="Gharbi K."/>
            <person name="Hall N."/>
            <person name="Watson M."/>
            <person name="Adriaenssens E.M."/>
            <person name="Foster-Nyarko E."/>
            <person name="Jarju S."/>
            <person name="Secka A."/>
            <person name="Antonio M."/>
            <person name="Oren A."/>
            <person name="Chaudhuri R.R."/>
            <person name="La Ragione R."/>
            <person name="Hildebrand F."/>
            <person name="Pallen M.J."/>
        </authorList>
    </citation>
    <scope>NUCLEOTIDE SEQUENCE</scope>
    <source>
        <strain evidence="9">F6-4510</strain>
    </source>
</reference>
<evidence type="ECO:0000259" key="8">
    <source>
        <dbReference type="PROSITE" id="PS50995"/>
    </source>
</evidence>
<dbReference type="PROSITE" id="PS50995">
    <property type="entry name" value="HTH_MARR_2"/>
    <property type="match status" value="1"/>
</dbReference>
<keyword evidence="2" id="KW-0805">Transcription regulation</keyword>